<dbReference type="AlphaFoldDB" id="A0A7R7IC05"/>
<dbReference type="EMBL" id="AP024169">
    <property type="protein sequence ID" value="BCN30097.1"/>
    <property type="molecule type" value="Genomic_DNA"/>
</dbReference>
<gene>
    <name evidence="2" type="ORF">bsdtb5_13920</name>
</gene>
<dbReference type="Proteomes" id="UP000595897">
    <property type="component" value="Chromosome"/>
</dbReference>
<dbReference type="KEGG" id="ahb:bsdtb5_13920"/>
<dbReference type="RefSeq" id="WP_271715344.1">
    <property type="nucleotide sequence ID" value="NZ_AP024169.1"/>
</dbReference>
<proteinExistence type="predicted"/>
<organism evidence="2 3">
    <name type="scientific">Anaeromicropila herbilytica</name>
    <dbReference type="NCBI Taxonomy" id="2785025"/>
    <lineage>
        <taxon>Bacteria</taxon>
        <taxon>Bacillati</taxon>
        <taxon>Bacillota</taxon>
        <taxon>Clostridia</taxon>
        <taxon>Lachnospirales</taxon>
        <taxon>Lachnospiraceae</taxon>
        <taxon>Anaeromicropila</taxon>
    </lineage>
</organism>
<name>A0A7R7IC05_9FIRM</name>
<keyword evidence="3" id="KW-1185">Reference proteome</keyword>
<evidence type="ECO:0000313" key="3">
    <source>
        <dbReference type="Proteomes" id="UP000595897"/>
    </source>
</evidence>
<feature type="transmembrane region" description="Helical" evidence="1">
    <location>
        <begin position="6"/>
        <end position="22"/>
    </location>
</feature>
<reference evidence="2 3" key="1">
    <citation type="submission" date="2020-11" db="EMBL/GenBank/DDBJ databases">
        <title>Draft genome sequencing of a Lachnospiraceae strain isolated from anoxic soil subjected to BSD treatment.</title>
        <authorList>
            <person name="Uek A."/>
            <person name="Tonouchi A."/>
        </authorList>
    </citation>
    <scope>NUCLEOTIDE SEQUENCE [LARGE SCALE GENOMIC DNA]</scope>
    <source>
        <strain evidence="2 3">TB5</strain>
    </source>
</reference>
<protein>
    <submittedName>
        <fullName evidence="2">Uncharacterized protein</fullName>
    </submittedName>
</protein>
<keyword evidence="1" id="KW-0472">Membrane</keyword>
<keyword evidence="1" id="KW-0812">Transmembrane</keyword>
<accession>A0A7R7IC05</accession>
<keyword evidence="1" id="KW-1133">Transmembrane helix</keyword>
<evidence type="ECO:0000256" key="1">
    <source>
        <dbReference type="SAM" id="Phobius"/>
    </source>
</evidence>
<evidence type="ECO:0000313" key="2">
    <source>
        <dbReference type="EMBL" id="BCN30097.1"/>
    </source>
</evidence>
<sequence length="115" mass="13506">MKKSNKIISLIIFGVIIILILRENSLYFTLKMAGYNTNQMYIIEHSFNSEKKEFQVIETKSKKHKINLVIVCKNHIGFWNIVQSKYATNNNDLVKVGWIKKGGFRWYSRTNNATF</sequence>